<gene>
    <name evidence="6" type="ORF">QVD17_27743</name>
</gene>
<sequence length="138" mass="15143">MEPISVLQTHDLYKYILDTSVYPTEPELLKELRAVSATHPNAFMGTAPDAGRMIQLLLKIANAKRTIEVGVFTGYSLLLTALAIPDDGKIVAIDIDRKAFETGLPVIKKAGVEHKIEFIESKAVAALDKLLDNLVEKL</sequence>
<evidence type="ECO:0000256" key="3">
    <source>
        <dbReference type="ARBA" id="ARBA00022691"/>
    </source>
</evidence>
<evidence type="ECO:0000256" key="4">
    <source>
        <dbReference type="ARBA" id="ARBA00022733"/>
    </source>
</evidence>
<dbReference type="Proteomes" id="UP001229421">
    <property type="component" value="Unassembled WGS sequence"/>
</dbReference>
<organism evidence="6 7">
    <name type="scientific">Tagetes erecta</name>
    <name type="common">African marigold</name>
    <dbReference type="NCBI Taxonomy" id="13708"/>
    <lineage>
        <taxon>Eukaryota</taxon>
        <taxon>Viridiplantae</taxon>
        <taxon>Streptophyta</taxon>
        <taxon>Embryophyta</taxon>
        <taxon>Tracheophyta</taxon>
        <taxon>Spermatophyta</taxon>
        <taxon>Magnoliopsida</taxon>
        <taxon>eudicotyledons</taxon>
        <taxon>Gunneridae</taxon>
        <taxon>Pentapetalae</taxon>
        <taxon>asterids</taxon>
        <taxon>campanulids</taxon>
        <taxon>Asterales</taxon>
        <taxon>Asteraceae</taxon>
        <taxon>Asteroideae</taxon>
        <taxon>Heliantheae alliance</taxon>
        <taxon>Tageteae</taxon>
        <taxon>Tagetes</taxon>
    </lineage>
</organism>
<dbReference type="Pfam" id="PF01596">
    <property type="entry name" value="Methyltransf_3"/>
    <property type="match status" value="1"/>
</dbReference>
<proteinExistence type="inferred from homology"/>
<comment type="similarity">
    <text evidence="5">Belongs to the class I-like SAM-binding methyltransferase superfamily. Cation-dependent O-methyltransferase family.</text>
</comment>
<evidence type="ECO:0000313" key="7">
    <source>
        <dbReference type="Proteomes" id="UP001229421"/>
    </source>
</evidence>
<dbReference type="PANTHER" id="PTHR10509:SF82">
    <property type="entry name" value="CAFFEOYL-COA O-METHYLTRANSFERASE-LIKE"/>
    <property type="match status" value="1"/>
</dbReference>
<name>A0AAD8KBK6_TARER</name>
<accession>A0AAD8KBK6</accession>
<keyword evidence="4" id="KW-0438">Lignin biosynthesis</keyword>
<evidence type="ECO:0000256" key="5">
    <source>
        <dbReference type="ARBA" id="ARBA00023453"/>
    </source>
</evidence>
<evidence type="ECO:0000256" key="1">
    <source>
        <dbReference type="ARBA" id="ARBA00022603"/>
    </source>
</evidence>
<comment type="caution">
    <text evidence="6">The sequence shown here is derived from an EMBL/GenBank/DDBJ whole genome shotgun (WGS) entry which is preliminary data.</text>
</comment>
<dbReference type="GO" id="GO:0008171">
    <property type="term" value="F:O-methyltransferase activity"/>
    <property type="evidence" value="ECO:0007669"/>
    <property type="project" value="InterPro"/>
</dbReference>
<dbReference type="InterPro" id="IPR050362">
    <property type="entry name" value="Cation-dep_OMT"/>
</dbReference>
<keyword evidence="3" id="KW-0949">S-adenosyl-L-methionine</keyword>
<dbReference type="InterPro" id="IPR029063">
    <property type="entry name" value="SAM-dependent_MTases_sf"/>
</dbReference>
<keyword evidence="7" id="KW-1185">Reference proteome</keyword>
<dbReference type="SUPFAM" id="SSF53335">
    <property type="entry name" value="S-adenosyl-L-methionine-dependent methyltransferases"/>
    <property type="match status" value="1"/>
</dbReference>
<dbReference type="GO" id="GO:0008757">
    <property type="term" value="F:S-adenosylmethionine-dependent methyltransferase activity"/>
    <property type="evidence" value="ECO:0007669"/>
    <property type="project" value="TreeGrafter"/>
</dbReference>
<dbReference type="GO" id="GO:0032259">
    <property type="term" value="P:methylation"/>
    <property type="evidence" value="ECO:0007669"/>
    <property type="project" value="UniProtKB-KW"/>
</dbReference>
<dbReference type="PROSITE" id="PS51682">
    <property type="entry name" value="SAM_OMT_I"/>
    <property type="match status" value="1"/>
</dbReference>
<evidence type="ECO:0000256" key="2">
    <source>
        <dbReference type="ARBA" id="ARBA00022679"/>
    </source>
</evidence>
<dbReference type="EMBL" id="JAUHHV010000007">
    <property type="protein sequence ID" value="KAK1418598.1"/>
    <property type="molecule type" value="Genomic_DNA"/>
</dbReference>
<keyword evidence="1" id="KW-0489">Methyltransferase</keyword>
<dbReference type="Gene3D" id="3.40.50.150">
    <property type="entry name" value="Vaccinia Virus protein VP39"/>
    <property type="match status" value="1"/>
</dbReference>
<evidence type="ECO:0000313" key="6">
    <source>
        <dbReference type="EMBL" id="KAK1418598.1"/>
    </source>
</evidence>
<dbReference type="AlphaFoldDB" id="A0AAD8KBK6"/>
<dbReference type="PANTHER" id="PTHR10509">
    <property type="entry name" value="O-METHYLTRANSFERASE-RELATED"/>
    <property type="match status" value="1"/>
</dbReference>
<keyword evidence="2" id="KW-0808">Transferase</keyword>
<reference evidence="6" key="1">
    <citation type="journal article" date="2023" name="bioRxiv">
        <title>Improved chromosome-level genome assembly for marigold (Tagetes erecta).</title>
        <authorList>
            <person name="Jiang F."/>
            <person name="Yuan L."/>
            <person name="Wang S."/>
            <person name="Wang H."/>
            <person name="Xu D."/>
            <person name="Wang A."/>
            <person name="Fan W."/>
        </authorList>
    </citation>
    <scope>NUCLEOTIDE SEQUENCE</scope>
    <source>
        <strain evidence="6">WSJ</strain>
        <tissue evidence="6">Leaf</tissue>
    </source>
</reference>
<dbReference type="GO" id="GO:0009809">
    <property type="term" value="P:lignin biosynthetic process"/>
    <property type="evidence" value="ECO:0007669"/>
    <property type="project" value="UniProtKB-KW"/>
</dbReference>
<evidence type="ECO:0008006" key="8">
    <source>
        <dbReference type="Google" id="ProtNLM"/>
    </source>
</evidence>
<dbReference type="InterPro" id="IPR002935">
    <property type="entry name" value="SAM_O-MeTrfase"/>
</dbReference>
<protein>
    <recommendedName>
        <fullName evidence="8">Caffeoyl-CoA O-methyltransferase</fullName>
    </recommendedName>
</protein>